<accession>A0AAD7ENR8</accession>
<evidence type="ECO:0000313" key="1">
    <source>
        <dbReference type="EMBL" id="KAJ7342410.1"/>
    </source>
</evidence>
<comment type="caution">
    <text evidence="1">The sequence shown here is derived from an EMBL/GenBank/DDBJ whole genome shotgun (WGS) entry which is preliminary data.</text>
</comment>
<sequence>MSIPITPLYLDRPCVGGYDSQDVRDVLIPLDQILGSMVVVSWPGPEIRVYMQDDNHVLNDHSFFTTLESGESRATALPNADIAAFWHNSRNGYFIHTWLNQDPTPAWFGRWHLPAVQEPDRLPVLMQESGRLDFGHTFTDNDTGIDNEVIRKVSLRSGDIVTGLSLQFSNGSSGEDITQVLVCADGSVVQRLFLFTSTSIVERGPERRGAAILNQLIDEARDIATASSIAASAARNTQITQRWLLRAQADSMNEMTKHILDFENHGLDVGLFLGSLAAVVPVQHSEKQLAASVLATEST</sequence>
<dbReference type="AlphaFoldDB" id="A0AAD7ENR8"/>
<evidence type="ECO:0000313" key="2">
    <source>
        <dbReference type="Proteomes" id="UP001218218"/>
    </source>
</evidence>
<organism evidence="1 2">
    <name type="scientific">Mycena albidolilacea</name>
    <dbReference type="NCBI Taxonomy" id="1033008"/>
    <lineage>
        <taxon>Eukaryota</taxon>
        <taxon>Fungi</taxon>
        <taxon>Dikarya</taxon>
        <taxon>Basidiomycota</taxon>
        <taxon>Agaricomycotina</taxon>
        <taxon>Agaricomycetes</taxon>
        <taxon>Agaricomycetidae</taxon>
        <taxon>Agaricales</taxon>
        <taxon>Marasmiineae</taxon>
        <taxon>Mycenaceae</taxon>
        <taxon>Mycena</taxon>
    </lineage>
</organism>
<reference evidence="1" key="1">
    <citation type="submission" date="2023-03" db="EMBL/GenBank/DDBJ databases">
        <title>Massive genome expansion in bonnet fungi (Mycena s.s.) driven by repeated elements and novel gene families across ecological guilds.</title>
        <authorList>
            <consortium name="Lawrence Berkeley National Laboratory"/>
            <person name="Harder C.B."/>
            <person name="Miyauchi S."/>
            <person name="Viragh M."/>
            <person name="Kuo A."/>
            <person name="Thoen E."/>
            <person name="Andreopoulos B."/>
            <person name="Lu D."/>
            <person name="Skrede I."/>
            <person name="Drula E."/>
            <person name="Henrissat B."/>
            <person name="Morin E."/>
            <person name="Kohler A."/>
            <person name="Barry K."/>
            <person name="LaButti K."/>
            <person name="Morin E."/>
            <person name="Salamov A."/>
            <person name="Lipzen A."/>
            <person name="Mereny Z."/>
            <person name="Hegedus B."/>
            <person name="Baldrian P."/>
            <person name="Stursova M."/>
            <person name="Weitz H."/>
            <person name="Taylor A."/>
            <person name="Grigoriev I.V."/>
            <person name="Nagy L.G."/>
            <person name="Martin F."/>
            <person name="Kauserud H."/>
        </authorList>
    </citation>
    <scope>NUCLEOTIDE SEQUENCE</scope>
    <source>
        <strain evidence="1">CBHHK002</strain>
    </source>
</reference>
<dbReference type="Proteomes" id="UP001218218">
    <property type="component" value="Unassembled WGS sequence"/>
</dbReference>
<name>A0AAD7ENR8_9AGAR</name>
<protein>
    <submittedName>
        <fullName evidence="1">Uncharacterized protein</fullName>
    </submittedName>
</protein>
<gene>
    <name evidence="1" type="ORF">DFH08DRAFT_1011948</name>
</gene>
<proteinExistence type="predicted"/>
<dbReference type="EMBL" id="JARIHO010000025">
    <property type="protein sequence ID" value="KAJ7342410.1"/>
    <property type="molecule type" value="Genomic_DNA"/>
</dbReference>
<keyword evidence="2" id="KW-1185">Reference proteome</keyword>